<evidence type="ECO:0000313" key="2">
    <source>
        <dbReference type="Proteomes" id="UP000468687"/>
    </source>
</evidence>
<organism evidence="1 2">
    <name type="scientific">Nocardioides zeae</name>
    <dbReference type="NCBI Taxonomy" id="1457234"/>
    <lineage>
        <taxon>Bacteria</taxon>
        <taxon>Bacillati</taxon>
        <taxon>Actinomycetota</taxon>
        <taxon>Actinomycetes</taxon>
        <taxon>Propionibacteriales</taxon>
        <taxon>Nocardioidaceae</taxon>
        <taxon>Nocardioides</taxon>
    </lineage>
</organism>
<reference evidence="1 2" key="1">
    <citation type="journal article" date="2014" name="Int. J. Syst. Evol. Microbiol.">
        <title>Nocardioides zeae sp. nov., isolated from the stem of Zea mays.</title>
        <authorList>
            <person name="Glaeser S.P."/>
            <person name="McInroy J.A."/>
            <person name="Busse H.J."/>
            <person name="Kampfer P."/>
        </authorList>
    </citation>
    <scope>NUCLEOTIDE SEQUENCE [LARGE SCALE GENOMIC DNA]</scope>
    <source>
        <strain evidence="1 2">JCM 30728</strain>
    </source>
</reference>
<comment type="caution">
    <text evidence="1">The sequence shown here is derived from an EMBL/GenBank/DDBJ whole genome shotgun (WGS) entry which is preliminary data.</text>
</comment>
<name>A0A6P0HMX9_9ACTN</name>
<proteinExistence type="predicted"/>
<keyword evidence="2" id="KW-1185">Reference proteome</keyword>
<sequence length="121" mass="12676">MRVLVVDGANVVGARPDGWWKDRAGAARRLHEGLLVADLDTDRVVLVLEGGAKGGVRAGRDGDVLVVHAPRDGDSEIVARTEAAVADGARTTVVTGDRALQARVTHLGALAVGPTWLLDRL</sequence>
<dbReference type="RefSeq" id="WP_163773670.1">
    <property type="nucleotide sequence ID" value="NZ_JAAGXA010000014.1"/>
</dbReference>
<gene>
    <name evidence="1" type="ORF">G3T38_17495</name>
</gene>
<dbReference type="AlphaFoldDB" id="A0A6P0HMX9"/>
<dbReference type="EMBL" id="JAAGXA010000014">
    <property type="protein sequence ID" value="NEN80062.1"/>
    <property type="molecule type" value="Genomic_DNA"/>
</dbReference>
<accession>A0A6P0HMX9</accession>
<protein>
    <submittedName>
        <fullName evidence="1">NYN domain-containing protein</fullName>
    </submittedName>
</protein>
<dbReference type="Proteomes" id="UP000468687">
    <property type="component" value="Unassembled WGS sequence"/>
</dbReference>
<evidence type="ECO:0000313" key="1">
    <source>
        <dbReference type="EMBL" id="NEN80062.1"/>
    </source>
</evidence>